<dbReference type="InterPro" id="IPR011050">
    <property type="entry name" value="Pectin_lyase_fold/virulence"/>
</dbReference>
<protein>
    <recommendedName>
        <fullName evidence="4">Right handed beta helix domain-containing protein</fullName>
    </recommendedName>
</protein>
<organism evidence="2 3">
    <name type="scientific">Cellulomonas oligotrophica</name>
    <dbReference type="NCBI Taxonomy" id="931536"/>
    <lineage>
        <taxon>Bacteria</taxon>
        <taxon>Bacillati</taxon>
        <taxon>Actinomycetota</taxon>
        <taxon>Actinomycetes</taxon>
        <taxon>Micrococcales</taxon>
        <taxon>Cellulomonadaceae</taxon>
        <taxon>Cellulomonas</taxon>
    </lineage>
</organism>
<feature type="chain" id="PRO_5039694279" description="Right handed beta helix domain-containing protein" evidence="1">
    <location>
        <begin position="39"/>
        <end position="394"/>
    </location>
</feature>
<dbReference type="AlphaFoldDB" id="A0A7Y9JY33"/>
<name>A0A7Y9JY33_9CELL</name>
<dbReference type="Proteomes" id="UP000577956">
    <property type="component" value="Unassembled WGS sequence"/>
</dbReference>
<keyword evidence="1" id="KW-0732">Signal</keyword>
<accession>A0A7Y9JY33</accession>
<comment type="caution">
    <text evidence="2">The sequence shown here is derived from an EMBL/GenBank/DDBJ whole genome shotgun (WGS) entry which is preliminary data.</text>
</comment>
<dbReference type="SUPFAM" id="SSF51126">
    <property type="entry name" value="Pectin lyase-like"/>
    <property type="match status" value="1"/>
</dbReference>
<dbReference type="EMBL" id="JACCBK010000001">
    <property type="protein sequence ID" value="NYD86282.1"/>
    <property type="molecule type" value="Genomic_DNA"/>
</dbReference>
<dbReference type="RefSeq" id="WP_140457940.1">
    <property type="nucleotide sequence ID" value="NZ_BAABFI010000001.1"/>
</dbReference>
<dbReference type="InterPro" id="IPR012334">
    <property type="entry name" value="Pectin_lyas_fold"/>
</dbReference>
<evidence type="ECO:0008006" key="4">
    <source>
        <dbReference type="Google" id="ProtNLM"/>
    </source>
</evidence>
<feature type="signal peptide" evidence="1">
    <location>
        <begin position="1"/>
        <end position="38"/>
    </location>
</feature>
<sequence length="394" mass="40264">MAPALRTTSLPARRRPRAALLATLASVALAATSLVATAAPSQAAGTSCTGSTVHGAAVQDGSTWRAYRGSTQLYAGGDMLTAINTAIGGLDAGRTSKQRVVVNGSGTMSANARITLPSYTTLESCGTIHVTGTGSGNVAGVYMRGATDIEVARLHLTGTPVYGIFARNVDNLRLREIDMRLSGGGIGVRIDNLGDTSRYARNITIDSAYVSGAGSHAVETYGVDGLTVGTVTARGVGESGLLLNATINARISVVDAQNAGTGTGYAAFRIANRAGRVGSSYPTNIEVGTVRASGGGRGIFCVSESGGLRVNRVEIASTGNNPVLIENCTNVSLATTSGTISRGDVRLAARSEFPANRDITLRNLVLSNGARVVESPCTTNLVISNVTGGSIVRC</sequence>
<evidence type="ECO:0000313" key="3">
    <source>
        <dbReference type="Proteomes" id="UP000577956"/>
    </source>
</evidence>
<dbReference type="Gene3D" id="2.160.20.10">
    <property type="entry name" value="Single-stranded right-handed beta-helix, Pectin lyase-like"/>
    <property type="match status" value="1"/>
</dbReference>
<evidence type="ECO:0000313" key="2">
    <source>
        <dbReference type="EMBL" id="NYD86282.1"/>
    </source>
</evidence>
<evidence type="ECO:0000256" key="1">
    <source>
        <dbReference type="SAM" id="SignalP"/>
    </source>
</evidence>
<reference evidence="2 3" key="1">
    <citation type="submission" date="2020-07" db="EMBL/GenBank/DDBJ databases">
        <title>Sequencing the genomes of 1000 actinobacteria strains.</title>
        <authorList>
            <person name="Klenk H.-P."/>
        </authorList>
    </citation>
    <scope>NUCLEOTIDE SEQUENCE [LARGE SCALE GENOMIC DNA]</scope>
    <source>
        <strain evidence="2 3">DSM 24482</strain>
    </source>
</reference>
<proteinExistence type="predicted"/>
<gene>
    <name evidence="2" type="ORF">BKA21_001831</name>
</gene>